<dbReference type="Gene3D" id="3.90.1150.10">
    <property type="entry name" value="Aspartate Aminotransferase, domain 1"/>
    <property type="match status" value="1"/>
</dbReference>
<dbReference type="GO" id="GO:0003677">
    <property type="term" value="F:DNA binding"/>
    <property type="evidence" value="ECO:0007669"/>
    <property type="project" value="UniProtKB-KW"/>
</dbReference>
<evidence type="ECO:0000256" key="5">
    <source>
        <dbReference type="ARBA" id="ARBA00023125"/>
    </source>
</evidence>
<evidence type="ECO:0000313" key="9">
    <source>
        <dbReference type="Proteomes" id="UP000036000"/>
    </source>
</evidence>
<dbReference type="PANTHER" id="PTHR46577:SF2">
    <property type="entry name" value="TRANSCRIPTIONAL REGULATORY PROTEIN"/>
    <property type="match status" value="1"/>
</dbReference>
<dbReference type="InterPro" id="IPR015424">
    <property type="entry name" value="PyrdxlP-dep_Trfase"/>
</dbReference>
<dbReference type="InterPro" id="IPR015422">
    <property type="entry name" value="PyrdxlP-dep_Trfase_small"/>
</dbReference>
<dbReference type="GO" id="GO:0008483">
    <property type="term" value="F:transaminase activity"/>
    <property type="evidence" value="ECO:0007669"/>
    <property type="project" value="UniProtKB-KW"/>
</dbReference>
<dbReference type="InterPro" id="IPR036388">
    <property type="entry name" value="WH-like_DNA-bd_sf"/>
</dbReference>
<dbReference type="PRINTS" id="PR00035">
    <property type="entry name" value="HTHGNTR"/>
</dbReference>
<accession>A0AAC8UW82</accession>
<evidence type="ECO:0000256" key="1">
    <source>
        <dbReference type="ARBA" id="ARBA00005384"/>
    </source>
</evidence>
<name>A0AAC8UW82_9LACO</name>
<dbReference type="SUPFAM" id="SSF53383">
    <property type="entry name" value="PLP-dependent transferases"/>
    <property type="match status" value="1"/>
</dbReference>
<dbReference type="Gene3D" id="3.40.640.10">
    <property type="entry name" value="Type I PLP-dependent aspartate aminotransferase-like (Major domain)"/>
    <property type="match status" value="1"/>
</dbReference>
<evidence type="ECO:0000256" key="6">
    <source>
        <dbReference type="ARBA" id="ARBA00023163"/>
    </source>
</evidence>
<keyword evidence="2 8" id="KW-0808">Transferase</keyword>
<dbReference type="InterPro" id="IPR036390">
    <property type="entry name" value="WH_DNA-bd_sf"/>
</dbReference>
<comment type="similarity">
    <text evidence="1">In the C-terminal section; belongs to the class-I pyridoxal-phosphate-dependent aminotransferase family.</text>
</comment>
<dbReference type="InterPro" id="IPR015421">
    <property type="entry name" value="PyrdxlP-dep_Trfase_major"/>
</dbReference>
<dbReference type="PANTHER" id="PTHR46577">
    <property type="entry name" value="HTH-TYPE TRANSCRIPTIONAL REGULATORY PROTEIN GABR"/>
    <property type="match status" value="1"/>
</dbReference>
<dbReference type="SMART" id="SM00345">
    <property type="entry name" value="HTH_GNTR"/>
    <property type="match status" value="1"/>
</dbReference>
<protein>
    <submittedName>
        <fullName evidence="8">Aminotransferase</fullName>
    </submittedName>
</protein>
<keyword evidence="3" id="KW-0663">Pyridoxal phosphate</keyword>
<dbReference type="Pfam" id="PF00392">
    <property type="entry name" value="GntR"/>
    <property type="match status" value="1"/>
</dbReference>
<keyword evidence="5" id="KW-0238">DNA-binding</keyword>
<dbReference type="InterPro" id="IPR004839">
    <property type="entry name" value="Aminotransferase_I/II_large"/>
</dbReference>
<evidence type="ECO:0000259" key="7">
    <source>
        <dbReference type="PROSITE" id="PS50949"/>
    </source>
</evidence>
<dbReference type="CDD" id="cd00609">
    <property type="entry name" value="AAT_like"/>
    <property type="match status" value="1"/>
</dbReference>
<dbReference type="Gene3D" id="1.10.10.10">
    <property type="entry name" value="Winged helix-like DNA-binding domain superfamily/Winged helix DNA-binding domain"/>
    <property type="match status" value="1"/>
</dbReference>
<keyword evidence="9" id="KW-1185">Reference proteome</keyword>
<evidence type="ECO:0000313" key="8">
    <source>
        <dbReference type="EMBL" id="AKP64270.1"/>
    </source>
</evidence>
<dbReference type="EMBL" id="CP012033">
    <property type="protein sequence ID" value="AKP64270.1"/>
    <property type="molecule type" value="Genomic_DNA"/>
</dbReference>
<proteinExistence type="inferred from homology"/>
<sequence length="464" mass="52159">MPNWYADLPDIKPKYLAISQLITGLIQEDRLLPSQRLPAERELAKLLRVDRSTVSRAFQELTANGLLVKKGGSGTFVAPVPTVNTLPDKINWGQYLRNTTTSHSLIQRKLTQARALNPHLIDGAANELPMALIPQLGDLQLNWQDFLLAQRQEQDAGYLPLIQTLERHHTQRQQFHTDRQTLLITGGAQQALLLILSSLLKIGDAVAFTKPSYFATSAVFKTLGVRPFTIPLIPTGLDLAVLEKTIRQHRIKLLLLNPTFQNPTGLLLSLEQRQRIIKLCQKYQVAIVEDDVFGWLSTKQDAIPTLKALAPQNVIYISSLSKLLGSSTRLGWIVAPDAIGQRLLQVQKRLDIVPSMLAQVMANLALTTVAFDPGITQLTKELAQRRQATVAIFRSLRPEWQFITPQGGFYLWVTQTDPTIFDHLLERQILVKPGTLYGAPKTAFRFNFAGIDLEQQRRLRDLLM</sequence>
<keyword evidence="4" id="KW-0805">Transcription regulation</keyword>
<keyword evidence="6" id="KW-0804">Transcription</keyword>
<dbReference type="InterPro" id="IPR000524">
    <property type="entry name" value="Tscrpt_reg_HTH_GntR"/>
</dbReference>
<dbReference type="CDD" id="cd07377">
    <property type="entry name" value="WHTH_GntR"/>
    <property type="match status" value="1"/>
</dbReference>
<evidence type="ECO:0000256" key="4">
    <source>
        <dbReference type="ARBA" id="ARBA00023015"/>
    </source>
</evidence>
<evidence type="ECO:0000256" key="3">
    <source>
        <dbReference type="ARBA" id="ARBA00022898"/>
    </source>
</evidence>
<dbReference type="KEGG" id="lko:ABN16_04180"/>
<dbReference type="Pfam" id="PF00155">
    <property type="entry name" value="Aminotran_1_2"/>
    <property type="match status" value="1"/>
</dbReference>
<dbReference type="SUPFAM" id="SSF46785">
    <property type="entry name" value="Winged helix' DNA-binding domain"/>
    <property type="match status" value="1"/>
</dbReference>
<keyword evidence="2 8" id="KW-0032">Aminotransferase</keyword>
<organism evidence="8 9">
    <name type="scientific">Levilactobacillus koreensis</name>
    <dbReference type="NCBI Taxonomy" id="637971"/>
    <lineage>
        <taxon>Bacteria</taxon>
        <taxon>Bacillati</taxon>
        <taxon>Bacillota</taxon>
        <taxon>Bacilli</taxon>
        <taxon>Lactobacillales</taxon>
        <taxon>Lactobacillaceae</taxon>
        <taxon>Levilactobacillus</taxon>
    </lineage>
</organism>
<feature type="domain" description="HTH gntR-type" evidence="7">
    <location>
        <begin position="12"/>
        <end position="80"/>
    </location>
</feature>
<dbReference type="PROSITE" id="PS50949">
    <property type="entry name" value="HTH_GNTR"/>
    <property type="match status" value="1"/>
</dbReference>
<dbReference type="InterPro" id="IPR051446">
    <property type="entry name" value="HTH_trans_reg/aminotransferase"/>
</dbReference>
<gene>
    <name evidence="8" type="ORF">ABN16_04180</name>
</gene>
<dbReference type="GO" id="GO:0030170">
    <property type="term" value="F:pyridoxal phosphate binding"/>
    <property type="evidence" value="ECO:0007669"/>
    <property type="project" value="InterPro"/>
</dbReference>
<dbReference type="AlphaFoldDB" id="A0AAC8UW82"/>
<dbReference type="GO" id="GO:0003700">
    <property type="term" value="F:DNA-binding transcription factor activity"/>
    <property type="evidence" value="ECO:0007669"/>
    <property type="project" value="InterPro"/>
</dbReference>
<dbReference type="Proteomes" id="UP000036000">
    <property type="component" value="Chromosome"/>
</dbReference>
<reference evidence="8 9" key="1">
    <citation type="submission" date="2015-07" db="EMBL/GenBank/DDBJ databases">
        <title>Lactobacillus korensis/26-25/ whole genome sequencing.</title>
        <authorList>
            <person name="Kim M.K."/>
            <person name="Im W.-T."/>
            <person name="Srinivasan S."/>
            <person name="Lee J.-J."/>
        </authorList>
    </citation>
    <scope>NUCLEOTIDE SEQUENCE [LARGE SCALE GENOMIC DNA]</scope>
    <source>
        <strain evidence="8 9">26-25</strain>
    </source>
</reference>
<dbReference type="RefSeq" id="WP_048733165.1">
    <property type="nucleotide sequence ID" value="NZ_CP012033.1"/>
</dbReference>
<evidence type="ECO:0000256" key="2">
    <source>
        <dbReference type="ARBA" id="ARBA00022576"/>
    </source>
</evidence>